<evidence type="ECO:0000313" key="3">
    <source>
        <dbReference type="Proteomes" id="UP000326565"/>
    </source>
</evidence>
<organism evidence="2 3">
    <name type="scientific">Aspergillus leporis</name>
    <dbReference type="NCBI Taxonomy" id="41062"/>
    <lineage>
        <taxon>Eukaryota</taxon>
        <taxon>Fungi</taxon>
        <taxon>Dikarya</taxon>
        <taxon>Ascomycota</taxon>
        <taxon>Pezizomycotina</taxon>
        <taxon>Eurotiomycetes</taxon>
        <taxon>Eurotiomycetidae</taxon>
        <taxon>Eurotiales</taxon>
        <taxon>Aspergillaceae</taxon>
        <taxon>Aspergillus</taxon>
        <taxon>Aspergillus subgen. Circumdati</taxon>
    </lineage>
</organism>
<proteinExistence type="predicted"/>
<protein>
    <submittedName>
        <fullName evidence="2">Uncharacterized protein</fullName>
    </submittedName>
</protein>
<evidence type="ECO:0000256" key="1">
    <source>
        <dbReference type="SAM" id="MobiDB-lite"/>
    </source>
</evidence>
<dbReference type="Proteomes" id="UP000326565">
    <property type="component" value="Unassembled WGS sequence"/>
</dbReference>
<dbReference type="OrthoDB" id="4486038at2759"/>
<name>A0A5N5X0K8_9EURO</name>
<sequence length="272" mass="30417">MTSPSYPPPSVPQGSTPGHEAALTEQQSATAPMGHDPNPGQHKDKVQAVLVFQISQGIDNDDTVTILRQTLRDQIDKEPITVQEIGGVNVVVNEHGSSLKENAAKQATKLSLVRNRYISEYKVREMPDESTNDDTTNIDIGNMFVHEGDIAEDVRLYEYGRRTDPEAFKEIYGILPSEFQYIADHPVTIDILNLHATCYVSRFGRRTESFVQTFSNFIEALRNAGYPIYDVNDSEMPVTKAYEQFKAAATPVHNGLRSSSRKKRSKFSPLNI</sequence>
<dbReference type="EMBL" id="ML732212">
    <property type="protein sequence ID" value="KAB8074316.1"/>
    <property type="molecule type" value="Genomic_DNA"/>
</dbReference>
<dbReference type="AlphaFoldDB" id="A0A5N5X0K8"/>
<feature type="compositionally biased region" description="Pro residues" evidence="1">
    <location>
        <begin position="1"/>
        <end position="11"/>
    </location>
</feature>
<accession>A0A5N5X0K8</accession>
<keyword evidence="3" id="KW-1185">Reference proteome</keyword>
<evidence type="ECO:0000313" key="2">
    <source>
        <dbReference type="EMBL" id="KAB8074316.1"/>
    </source>
</evidence>
<reference evidence="2 3" key="1">
    <citation type="submission" date="2019-04" db="EMBL/GenBank/DDBJ databases">
        <title>Friends and foes A comparative genomics study of 23 Aspergillus species from section Flavi.</title>
        <authorList>
            <consortium name="DOE Joint Genome Institute"/>
            <person name="Kjaerbolling I."/>
            <person name="Vesth T."/>
            <person name="Frisvad J.C."/>
            <person name="Nybo J.L."/>
            <person name="Theobald S."/>
            <person name="Kildgaard S."/>
            <person name="Isbrandt T."/>
            <person name="Kuo A."/>
            <person name="Sato A."/>
            <person name="Lyhne E.K."/>
            <person name="Kogle M.E."/>
            <person name="Wiebenga A."/>
            <person name="Kun R.S."/>
            <person name="Lubbers R.J."/>
            <person name="Makela M.R."/>
            <person name="Barry K."/>
            <person name="Chovatia M."/>
            <person name="Clum A."/>
            <person name="Daum C."/>
            <person name="Haridas S."/>
            <person name="He G."/>
            <person name="LaButti K."/>
            <person name="Lipzen A."/>
            <person name="Mondo S."/>
            <person name="Riley R."/>
            <person name="Salamov A."/>
            <person name="Simmons B.A."/>
            <person name="Magnuson J.K."/>
            <person name="Henrissat B."/>
            <person name="Mortensen U.H."/>
            <person name="Larsen T.O."/>
            <person name="Devries R.P."/>
            <person name="Grigoriev I.V."/>
            <person name="Machida M."/>
            <person name="Baker S.E."/>
            <person name="Andersen M.R."/>
        </authorList>
    </citation>
    <scope>NUCLEOTIDE SEQUENCE [LARGE SCALE GENOMIC DNA]</scope>
    <source>
        <strain evidence="2 3">CBS 151.66</strain>
    </source>
</reference>
<feature type="region of interest" description="Disordered" evidence="1">
    <location>
        <begin position="253"/>
        <end position="272"/>
    </location>
</feature>
<gene>
    <name evidence="2" type="ORF">BDV29DRAFT_156796</name>
</gene>
<feature type="region of interest" description="Disordered" evidence="1">
    <location>
        <begin position="1"/>
        <end position="42"/>
    </location>
</feature>